<dbReference type="AlphaFoldDB" id="A0AAV6WE06"/>
<dbReference type="EMBL" id="WHWC01000017">
    <property type="protein sequence ID" value="KAG8366612.1"/>
    <property type="molecule type" value="Genomic_DNA"/>
</dbReference>
<reference evidence="1" key="1">
    <citation type="submission" date="2019-10" db="EMBL/GenBank/DDBJ databases">
        <authorList>
            <person name="Zhang R."/>
            <person name="Pan Y."/>
            <person name="Wang J."/>
            <person name="Ma R."/>
            <person name="Yu S."/>
        </authorList>
    </citation>
    <scope>NUCLEOTIDE SEQUENCE</scope>
    <source>
        <strain evidence="1">LA-IB0</strain>
        <tissue evidence="1">Leaf</tissue>
    </source>
</reference>
<evidence type="ECO:0000313" key="2">
    <source>
        <dbReference type="Proteomes" id="UP000826271"/>
    </source>
</evidence>
<gene>
    <name evidence="1" type="ORF">BUALT_Bualt17G0097900</name>
</gene>
<organism evidence="1 2">
    <name type="scientific">Buddleja alternifolia</name>
    <dbReference type="NCBI Taxonomy" id="168488"/>
    <lineage>
        <taxon>Eukaryota</taxon>
        <taxon>Viridiplantae</taxon>
        <taxon>Streptophyta</taxon>
        <taxon>Embryophyta</taxon>
        <taxon>Tracheophyta</taxon>
        <taxon>Spermatophyta</taxon>
        <taxon>Magnoliopsida</taxon>
        <taxon>eudicotyledons</taxon>
        <taxon>Gunneridae</taxon>
        <taxon>Pentapetalae</taxon>
        <taxon>asterids</taxon>
        <taxon>lamiids</taxon>
        <taxon>Lamiales</taxon>
        <taxon>Scrophulariaceae</taxon>
        <taxon>Buddlejeae</taxon>
        <taxon>Buddleja</taxon>
    </lineage>
</organism>
<sequence length="75" mass="8652">MLHDLTAVKDEIHRLNRVIPKLRADGEVKLRSEVDYGRNYLSRFKRSKRILIGLRAENEQVAAVKADTEKMSGMN</sequence>
<name>A0AAV6WE06_9LAMI</name>
<evidence type="ECO:0000313" key="1">
    <source>
        <dbReference type="EMBL" id="KAG8366612.1"/>
    </source>
</evidence>
<keyword evidence="2" id="KW-1185">Reference proteome</keyword>
<protein>
    <submittedName>
        <fullName evidence="1">Uncharacterized protein</fullName>
    </submittedName>
</protein>
<proteinExistence type="predicted"/>
<comment type="caution">
    <text evidence="1">The sequence shown here is derived from an EMBL/GenBank/DDBJ whole genome shotgun (WGS) entry which is preliminary data.</text>
</comment>
<accession>A0AAV6WE06</accession>
<dbReference type="Proteomes" id="UP000826271">
    <property type="component" value="Unassembled WGS sequence"/>
</dbReference>